<organism evidence="1">
    <name type="scientific">Solanum lycopersicum</name>
    <name type="common">Tomato</name>
    <name type="synonym">Lycopersicon esculentum</name>
    <dbReference type="NCBI Taxonomy" id="4081"/>
    <lineage>
        <taxon>Eukaryota</taxon>
        <taxon>Viridiplantae</taxon>
        <taxon>Streptophyta</taxon>
        <taxon>Embryophyta</taxon>
        <taxon>Tracheophyta</taxon>
        <taxon>Spermatophyta</taxon>
        <taxon>Magnoliopsida</taxon>
        <taxon>eudicotyledons</taxon>
        <taxon>Gunneridae</taxon>
        <taxon>Pentapetalae</taxon>
        <taxon>asterids</taxon>
        <taxon>lamiids</taxon>
        <taxon>Solanales</taxon>
        <taxon>Solanaceae</taxon>
        <taxon>Solanoideae</taxon>
        <taxon>Solaneae</taxon>
        <taxon>Solanum</taxon>
        <taxon>Solanum subgen. Lycopersicon</taxon>
    </lineage>
</organism>
<dbReference type="EnsemblPlants" id="Solyc07g015877.1.1">
    <property type="protein sequence ID" value="Solyc07g015877.1.1"/>
    <property type="gene ID" value="Solyc07g015877.1"/>
</dbReference>
<dbReference type="Proteomes" id="UP000004994">
    <property type="component" value="Chromosome 7"/>
</dbReference>
<evidence type="ECO:0000313" key="1">
    <source>
        <dbReference type="EnsemblPlants" id="Solyc07g015877.1.1"/>
    </source>
</evidence>
<evidence type="ECO:0008006" key="3">
    <source>
        <dbReference type="Google" id="ProtNLM"/>
    </source>
</evidence>
<reference evidence="1" key="1">
    <citation type="journal article" date="2012" name="Nature">
        <title>The tomato genome sequence provides insights into fleshy fruit evolution.</title>
        <authorList>
            <consortium name="Tomato Genome Consortium"/>
        </authorList>
    </citation>
    <scope>NUCLEOTIDE SEQUENCE [LARGE SCALE GENOMIC DNA]</scope>
    <source>
        <strain evidence="1">cv. Heinz 1706</strain>
    </source>
</reference>
<proteinExistence type="predicted"/>
<dbReference type="InParanoid" id="A0A3Q7H5P5"/>
<dbReference type="Gramene" id="Solyc07g015877.1.1">
    <property type="protein sequence ID" value="Solyc07g015877.1.1"/>
    <property type="gene ID" value="Solyc07g015877.1"/>
</dbReference>
<sequence length="131" mass="15419">MKDLGELRFFFGIEFPRFEKEILMYQRKYTLELYELGLRVAKPADTPIDYNLKLTSKQFDDHVKNMKLGHDPLADHMGYQRLFGKLLYLTMTRPDITFGDSIVAWKSKKQTKFSEVLQKHNSGVLQQLLKS</sequence>
<dbReference type="AlphaFoldDB" id="A0A3Q7H5P5"/>
<keyword evidence="2" id="KW-1185">Reference proteome</keyword>
<name>A0A3Q7H5P5_SOLLC</name>
<accession>A0A3Q7H5P5</accession>
<reference evidence="1" key="2">
    <citation type="submission" date="2019-01" db="UniProtKB">
        <authorList>
            <consortium name="EnsemblPlants"/>
        </authorList>
    </citation>
    <scope>IDENTIFICATION</scope>
    <source>
        <strain evidence="1">cv. Heinz 1706</strain>
    </source>
</reference>
<protein>
    <recommendedName>
        <fullName evidence="3">Reverse transcriptase Ty1/copia-type domain-containing protein</fullName>
    </recommendedName>
</protein>
<evidence type="ECO:0000313" key="2">
    <source>
        <dbReference type="Proteomes" id="UP000004994"/>
    </source>
</evidence>